<dbReference type="GO" id="GO:0051539">
    <property type="term" value="F:4 iron, 4 sulfur cluster binding"/>
    <property type="evidence" value="ECO:0007669"/>
    <property type="project" value="UniProtKB-KW"/>
</dbReference>
<comment type="cofactor">
    <cofactor evidence="1">
        <name>[4Fe-4S] cluster</name>
        <dbReference type="ChEBI" id="CHEBI:49883"/>
    </cofactor>
</comment>
<protein>
    <submittedName>
        <fullName evidence="8">TIGR01212 family radical SAM protein</fullName>
    </submittedName>
</protein>
<dbReference type="SFLD" id="SFLDG01086">
    <property type="entry name" value="elongater_protein-like"/>
    <property type="match status" value="1"/>
</dbReference>
<dbReference type="GO" id="GO:0003824">
    <property type="term" value="F:catalytic activity"/>
    <property type="evidence" value="ECO:0007669"/>
    <property type="project" value="InterPro"/>
</dbReference>
<dbReference type="AlphaFoldDB" id="A0A6N8U666"/>
<gene>
    <name evidence="8" type="ORF">GSF08_06345</name>
</gene>
<dbReference type="InterPro" id="IPR039661">
    <property type="entry name" value="ELP3"/>
</dbReference>
<evidence type="ECO:0000259" key="7">
    <source>
        <dbReference type="SMART" id="SM00729"/>
    </source>
</evidence>
<dbReference type="Gene3D" id="3.30.750.200">
    <property type="match status" value="1"/>
</dbReference>
<evidence type="ECO:0000313" key="8">
    <source>
        <dbReference type="EMBL" id="MXQ73552.1"/>
    </source>
</evidence>
<dbReference type="Proteomes" id="UP000434036">
    <property type="component" value="Unassembled WGS sequence"/>
</dbReference>
<dbReference type="RefSeq" id="WP_160624993.1">
    <property type="nucleotide sequence ID" value="NZ_WUUQ01000002.1"/>
</dbReference>
<dbReference type="InterPro" id="IPR006638">
    <property type="entry name" value="Elp3/MiaA/NifB-like_rSAM"/>
</dbReference>
<keyword evidence="5" id="KW-0408">Iron</keyword>
<keyword evidence="2" id="KW-0004">4Fe-4S</keyword>
<evidence type="ECO:0000256" key="2">
    <source>
        <dbReference type="ARBA" id="ARBA00022485"/>
    </source>
</evidence>
<dbReference type="PANTHER" id="PTHR11135:SF1">
    <property type="entry name" value="PROTEIN YHCC"/>
    <property type="match status" value="1"/>
</dbReference>
<name>A0A6N8U666_9FIRM</name>
<reference evidence="8 9" key="1">
    <citation type="submission" date="2019-12" db="EMBL/GenBank/DDBJ databases">
        <authorList>
            <person name="Yang R."/>
        </authorList>
    </citation>
    <scope>NUCLEOTIDE SEQUENCE [LARGE SCALE GENOMIC DNA]</scope>
    <source>
        <strain evidence="8 9">DONG20-135</strain>
    </source>
</reference>
<keyword evidence="4" id="KW-0479">Metal-binding</keyword>
<dbReference type="SUPFAM" id="SSF102114">
    <property type="entry name" value="Radical SAM enzymes"/>
    <property type="match status" value="1"/>
</dbReference>
<comment type="caution">
    <text evidence="8">The sequence shown here is derived from an EMBL/GenBank/DDBJ whole genome shotgun (WGS) entry which is preliminary data.</text>
</comment>
<evidence type="ECO:0000256" key="3">
    <source>
        <dbReference type="ARBA" id="ARBA00022691"/>
    </source>
</evidence>
<dbReference type="EMBL" id="WUUQ01000002">
    <property type="protein sequence ID" value="MXQ73552.1"/>
    <property type="molecule type" value="Genomic_DNA"/>
</dbReference>
<evidence type="ECO:0000256" key="1">
    <source>
        <dbReference type="ARBA" id="ARBA00001966"/>
    </source>
</evidence>
<keyword evidence="9" id="KW-1185">Reference proteome</keyword>
<accession>A0A6N8U666</accession>
<dbReference type="GO" id="GO:0046872">
    <property type="term" value="F:metal ion binding"/>
    <property type="evidence" value="ECO:0007669"/>
    <property type="project" value="UniProtKB-KW"/>
</dbReference>
<keyword evidence="6" id="KW-0411">Iron-sulfur</keyword>
<reference evidence="8 9" key="2">
    <citation type="submission" date="2020-01" db="EMBL/GenBank/DDBJ databases">
        <title>Clostridiaceae sp. nov. isolated from the gut of human by culturomics.</title>
        <authorList>
            <person name="Chang Y."/>
        </authorList>
    </citation>
    <scope>NUCLEOTIDE SEQUENCE [LARGE SCALE GENOMIC DNA]</scope>
    <source>
        <strain evidence="8 9">DONG20-135</strain>
    </source>
</reference>
<dbReference type="SMART" id="SM00729">
    <property type="entry name" value="Elp3"/>
    <property type="match status" value="1"/>
</dbReference>
<dbReference type="NCBIfam" id="TIGR01212">
    <property type="entry name" value="TIGR01212 family radical SAM protein"/>
    <property type="match status" value="1"/>
</dbReference>
<feature type="domain" description="Elp3/MiaA/NifB-like radical SAM core" evidence="7">
    <location>
        <begin position="30"/>
        <end position="257"/>
    </location>
</feature>
<organism evidence="8 9">
    <name type="scientific">Copranaerobaculum intestinale</name>
    <dbReference type="NCBI Taxonomy" id="2692629"/>
    <lineage>
        <taxon>Bacteria</taxon>
        <taxon>Bacillati</taxon>
        <taxon>Bacillota</taxon>
        <taxon>Erysipelotrichia</taxon>
        <taxon>Erysipelotrichales</taxon>
        <taxon>Erysipelotrichaceae</taxon>
        <taxon>Copranaerobaculum</taxon>
    </lineage>
</organism>
<dbReference type="InterPro" id="IPR032432">
    <property type="entry name" value="Radical_SAM_C"/>
</dbReference>
<evidence type="ECO:0000256" key="6">
    <source>
        <dbReference type="ARBA" id="ARBA00023014"/>
    </source>
</evidence>
<dbReference type="InterPro" id="IPR058240">
    <property type="entry name" value="rSAM_sf"/>
</dbReference>
<dbReference type="Pfam" id="PF16199">
    <property type="entry name" value="Radical_SAM_C"/>
    <property type="match status" value="1"/>
</dbReference>
<dbReference type="InterPro" id="IPR007197">
    <property type="entry name" value="rSAM"/>
</dbReference>
<evidence type="ECO:0000256" key="5">
    <source>
        <dbReference type="ARBA" id="ARBA00023004"/>
    </source>
</evidence>
<dbReference type="SFLD" id="SFLDS00029">
    <property type="entry name" value="Radical_SAM"/>
    <property type="match status" value="1"/>
</dbReference>
<dbReference type="Pfam" id="PF04055">
    <property type="entry name" value="Radical_SAM"/>
    <property type="match status" value="1"/>
</dbReference>
<dbReference type="SFLD" id="SFLDG01082">
    <property type="entry name" value="B12-binding_domain_containing"/>
    <property type="match status" value="1"/>
</dbReference>
<evidence type="ECO:0000256" key="4">
    <source>
        <dbReference type="ARBA" id="ARBA00022723"/>
    </source>
</evidence>
<dbReference type="SFLD" id="SFLDG01091">
    <property type="entry name" value="uncharacterized_CHP01210-like"/>
    <property type="match status" value="1"/>
</dbReference>
<dbReference type="InterPro" id="IPR005911">
    <property type="entry name" value="YhcC-like"/>
</dbReference>
<keyword evidence="3" id="KW-0949">S-adenosyl-L-methionine</keyword>
<dbReference type="PANTHER" id="PTHR11135">
    <property type="entry name" value="HISTONE ACETYLTRANSFERASE-RELATED"/>
    <property type="match status" value="1"/>
</dbReference>
<sequence length="313" mass="35623">MINPFPFSSDNKRYYTWNYYLRTQFHEKLIKIALDGGFSCPNRDGTCGVGGCIFCSEQGSGEFTQSRTLDLIAQYEAGKQQYQAKWPKCRGIAYFQNFTNTHGSIAKLKECFEPFLKLDDCAGISIGTRADALDDAKITYLQSLCEHKPVWIELGLQSTYDETANLMNRGHSYQTFLNIINKLKDTDLKVVVHLINGLPGETYEQMLNNAVRVGKLPIHGLKLHMLHILKNTRLAELYEQTPFPIMSRNAYISLVVDQLERIPSSIVIQRLTGDGRACDLIAPVWTTDKKKVLNGIDQELARRNSWQGKYLQK</sequence>
<evidence type="ECO:0000313" key="9">
    <source>
        <dbReference type="Proteomes" id="UP000434036"/>
    </source>
</evidence>
<proteinExistence type="predicted"/>